<keyword evidence="8 14" id="KW-1133">Transmembrane helix</keyword>
<comment type="caution">
    <text evidence="16">The sequence shown here is derived from an EMBL/GenBank/DDBJ whole genome shotgun (WGS) entry which is preliminary data.</text>
</comment>
<dbReference type="PANTHER" id="PTHR22888">
    <property type="entry name" value="CYTOCHROME C OXIDASE, SUBUNIT II"/>
    <property type="match status" value="1"/>
</dbReference>
<keyword evidence="10 14" id="KW-0472">Membrane</keyword>
<proteinExistence type="inferred from homology"/>
<gene>
    <name evidence="16" type="primary">coxB</name>
    <name evidence="16" type="ORF">GTW51_14320</name>
</gene>
<evidence type="ECO:0000256" key="14">
    <source>
        <dbReference type="SAM" id="Phobius"/>
    </source>
</evidence>
<feature type="transmembrane region" description="Helical" evidence="14">
    <location>
        <begin position="52"/>
        <end position="71"/>
    </location>
</feature>
<evidence type="ECO:0000256" key="11">
    <source>
        <dbReference type="ARBA" id="ARBA00024688"/>
    </source>
</evidence>
<evidence type="ECO:0000256" key="1">
    <source>
        <dbReference type="ARBA" id="ARBA00004141"/>
    </source>
</evidence>
<dbReference type="Gene3D" id="2.60.40.420">
    <property type="entry name" value="Cupredoxins - blue copper proteins"/>
    <property type="match status" value="1"/>
</dbReference>
<feature type="transmembrane region" description="Helical" evidence="14">
    <location>
        <begin position="121"/>
        <end position="143"/>
    </location>
</feature>
<comment type="function">
    <text evidence="11">Subunits I and II form the functional core of the enzyme complex. Electrons originating in cytochrome c are transferred via heme a and Cu(A) to the binuclear center formed by heme a3 and Cu(B).</text>
</comment>
<evidence type="ECO:0000256" key="8">
    <source>
        <dbReference type="ARBA" id="ARBA00022989"/>
    </source>
</evidence>
<reference evidence="16 17" key="1">
    <citation type="submission" date="2020-01" db="EMBL/GenBank/DDBJ databases">
        <title>Genomes of bacteria type strains.</title>
        <authorList>
            <person name="Chen J."/>
            <person name="Zhu S."/>
            <person name="Chen J."/>
        </authorList>
    </citation>
    <scope>NUCLEOTIDE SEQUENCE [LARGE SCALE GENOMIC DNA]</scope>
    <source>
        <strain evidence="16 17">KCTC 52919</strain>
    </source>
</reference>
<keyword evidence="9" id="KW-0186">Copper</keyword>
<dbReference type="GO" id="GO:0004129">
    <property type="term" value="F:cytochrome-c oxidase activity"/>
    <property type="evidence" value="ECO:0007669"/>
    <property type="project" value="UniProtKB-EC"/>
</dbReference>
<dbReference type="NCBIfam" id="TIGR02866">
    <property type="entry name" value="CoxB"/>
    <property type="match status" value="1"/>
</dbReference>
<dbReference type="EMBL" id="JAAAMJ010000011">
    <property type="protein sequence ID" value="NDV87879.1"/>
    <property type="molecule type" value="Genomic_DNA"/>
</dbReference>
<keyword evidence="17" id="KW-1185">Reference proteome</keyword>
<dbReference type="AlphaFoldDB" id="A0A6L9MJ67"/>
<comment type="similarity">
    <text evidence="2">Belongs to the cytochrome c oxidase subunit 2 family.</text>
</comment>
<sequence>MDAHGVDRVTRDGHGRTRVHLADLLHHRADGRFGLAHGSSPRALSGWRSARLAALVVPIGLSGCAGNLSALDPAGPAARSTATLWWVMAAGGTAIFILVMVLLTIAFLRPGIGRDVDPKRWLVWGGLVFPSIVLSALLTFALLTGERLLAHPQTPGVVTVEARPHQWYWEFHYPGLTETVTNEVLHIPAGVPVDIRVVGTDVIHSFWVPRLGGKIDAIPGHVNVIRLTADRPGTFGGVCAEFCGTGHVAMGFSVIAHPEEGFEQALADAQATPSPETQDQP</sequence>
<keyword evidence="16" id="KW-0560">Oxidoreductase</keyword>
<dbReference type="GO" id="GO:0016491">
    <property type="term" value="F:oxidoreductase activity"/>
    <property type="evidence" value="ECO:0007669"/>
    <property type="project" value="UniProtKB-KW"/>
</dbReference>
<evidence type="ECO:0000259" key="15">
    <source>
        <dbReference type="PROSITE" id="PS50857"/>
    </source>
</evidence>
<keyword evidence="6" id="KW-0479">Metal-binding</keyword>
<evidence type="ECO:0000256" key="2">
    <source>
        <dbReference type="ARBA" id="ARBA00007866"/>
    </source>
</evidence>
<comment type="catalytic activity">
    <reaction evidence="13">
        <text>4 Fe(II)-[cytochrome c] + O2 + 8 H(+)(in) = 4 Fe(III)-[cytochrome c] + 2 H2O + 4 H(+)(out)</text>
        <dbReference type="Rhea" id="RHEA:11436"/>
        <dbReference type="Rhea" id="RHEA-COMP:10350"/>
        <dbReference type="Rhea" id="RHEA-COMP:14399"/>
        <dbReference type="ChEBI" id="CHEBI:15377"/>
        <dbReference type="ChEBI" id="CHEBI:15378"/>
        <dbReference type="ChEBI" id="CHEBI:15379"/>
        <dbReference type="ChEBI" id="CHEBI:29033"/>
        <dbReference type="ChEBI" id="CHEBI:29034"/>
        <dbReference type="EC" id="7.1.1.9"/>
    </reaction>
</comment>
<dbReference type="PROSITE" id="PS50857">
    <property type="entry name" value="COX2_CUA"/>
    <property type="match status" value="1"/>
</dbReference>
<evidence type="ECO:0000256" key="6">
    <source>
        <dbReference type="ARBA" id="ARBA00022723"/>
    </source>
</evidence>
<evidence type="ECO:0000256" key="3">
    <source>
        <dbReference type="ARBA" id="ARBA00022448"/>
    </source>
</evidence>
<dbReference type="SUPFAM" id="SSF49503">
    <property type="entry name" value="Cupredoxins"/>
    <property type="match status" value="1"/>
</dbReference>
<keyword evidence="4" id="KW-0679">Respiratory chain</keyword>
<dbReference type="Pfam" id="PF00116">
    <property type="entry name" value="COX2"/>
    <property type="match status" value="1"/>
</dbReference>
<evidence type="ECO:0000313" key="16">
    <source>
        <dbReference type="EMBL" id="NDV87879.1"/>
    </source>
</evidence>
<dbReference type="InterPro" id="IPR002429">
    <property type="entry name" value="CcO_II-like_C"/>
</dbReference>
<evidence type="ECO:0000256" key="5">
    <source>
        <dbReference type="ARBA" id="ARBA00022692"/>
    </source>
</evidence>
<dbReference type="PANTHER" id="PTHR22888:SF9">
    <property type="entry name" value="CYTOCHROME C OXIDASE SUBUNIT 2"/>
    <property type="match status" value="1"/>
</dbReference>
<accession>A0A6L9MJ67</accession>
<protein>
    <recommendedName>
        <fullName evidence="12">Cytochrome aa3 subunit 2</fullName>
    </recommendedName>
</protein>
<name>A0A6L9MJ67_9HYPH</name>
<dbReference type="InterPro" id="IPR045187">
    <property type="entry name" value="CcO_II"/>
</dbReference>
<dbReference type="CDD" id="cd04213">
    <property type="entry name" value="CuRO_CcO_Caa3_II"/>
    <property type="match status" value="1"/>
</dbReference>
<feature type="domain" description="Cytochrome oxidase subunit II copper A binding" evidence="15">
    <location>
        <begin position="155"/>
        <end position="268"/>
    </location>
</feature>
<keyword evidence="5 14" id="KW-0812">Transmembrane</keyword>
<organism evidence="16 17">
    <name type="scientific">Aurantimonas aggregata</name>
    <dbReference type="NCBI Taxonomy" id="2047720"/>
    <lineage>
        <taxon>Bacteria</taxon>
        <taxon>Pseudomonadati</taxon>
        <taxon>Pseudomonadota</taxon>
        <taxon>Alphaproteobacteria</taxon>
        <taxon>Hyphomicrobiales</taxon>
        <taxon>Aurantimonadaceae</taxon>
        <taxon>Aurantimonas</taxon>
    </lineage>
</organism>
<feature type="transmembrane region" description="Helical" evidence="14">
    <location>
        <begin position="83"/>
        <end position="109"/>
    </location>
</feature>
<evidence type="ECO:0000256" key="7">
    <source>
        <dbReference type="ARBA" id="ARBA00022982"/>
    </source>
</evidence>
<comment type="subcellular location">
    <subcellularLocation>
        <location evidence="1">Membrane</location>
        <topology evidence="1">Multi-pass membrane protein</topology>
    </subcellularLocation>
</comment>
<dbReference type="GO" id="GO:0042773">
    <property type="term" value="P:ATP synthesis coupled electron transport"/>
    <property type="evidence" value="ECO:0007669"/>
    <property type="project" value="TreeGrafter"/>
</dbReference>
<dbReference type="InterPro" id="IPR001505">
    <property type="entry name" value="Copper_CuA"/>
</dbReference>
<dbReference type="GO" id="GO:0005507">
    <property type="term" value="F:copper ion binding"/>
    <property type="evidence" value="ECO:0007669"/>
    <property type="project" value="InterPro"/>
</dbReference>
<dbReference type="Proteomes" id="UP000476332">
    <property type="component" value="Unassembled WGS sequence"/>
</dbReference>
<dbReference type="PROSITE" id="PS00078">
    <property type="entry name" value="COX2"/>
    <property type="match status" value="1"/>
</dbReference>
<keyword evidence="3" id="KW-0813">Transport</keyword>
<evidence type="ECO:0000256" key="9">
    <source>
        <dbReference type="ARBA" id="ARBA00023008"/>
    </source>
</evidence>
<dbReference type="InterPro" id="IPR014222">
    <property type="entry name" value="Cyt_c_oxidase_su2"/>
</dbReference>
<evidence type="ECO:0000256" key="13">
    <source>
        <dbReference type="ARBA" id="ARBA00047816"/>
    </source>
</evidence>
<evidence type="ECO:0000256" key="4">
    <source>
        <dbReference type="ARBA" id="ARBA00022660"/>
    </source>
</evidence>
<dbReference type="InterPro" id="IPR008972">
    <property type="entry name" value="Cupredoxin"/>
</dbReference>
<keyword evidence="7" id="KW-0249">Electron transport</keyword>
<dbReference type="GO" id="GO:0016020">
    <property type="term" value="C:membrane"/>
    <property type="evidence" value="ECO:0007669"/>
    <property type="project" value="UniProtKB-SubCell"/>
</dbReference>
<evidence type="ECO:0000256" key="10">
    <source>
        <dbReference type="ARBA" id="ARBA00023136"/>
    </source>
</evidence>
<evidence type="ECO:0000256" key="12">
    <source>
        <dbReference type="ARBA" id="ARBA00031399"/>
    </source>
</evidence>
<evidence type="ECO:0000313" key="17">
    <source>
        <dbReference type="Proteomes" id="UP000476332"/>
    </source>
</evidence>
<dbReference type="InterPro" id="IPR034236">
    <property type="entry name" value="CuRO_CcO_Caa3_II"/>
</dbReference>